<dbReference type="GO" id="GO:0000722">
    <property type="term" value="P:telomere maintenance via recombination"/>
    <property type="evidence" value="ECO:0007669"/>
    <property type="project" value="TreeGrafter"/>
</dbReference>
<gene>
    <name evidence="2" type="ORF">CTOB1V02_LOCUS13476</name>
</gene>
<reference evidence="2" key="1">
    <citation type="submission" date="2020-11" db="EMBL/GenBank/DDBJ databases">
        <authorList>
            <person name="Tran Van P."/>
        </authorList>
    </citation>
    <scope>NUCLEOTIDE SEQUENCE</scope>
</reference>
<evidence type="ECO:0000259" key="1">
    <source>
        <dbReference type="Pfam" id="PF13271"/>
    </source>
</evidence>
<dbReference type="InterPro" id="IPR052652">
    <property type="entry name" value="Telomerase_Complex_Comp"/>
</dbReference>
<name>A0A7R8ZV93_9CRUS</name>
<feature type="domain" description="DUF4062" evidence="1">
    <location>
        <begin position="79"/>
        <end position="166"/>
    </location>
</feature>
<organism evidence="2">
    <name type="scientific">Cyprideis torosa</name>
    <dbReference type="NCBI Taxonomy" id="163714"/>
    <lineage>
        <taxon>Eukaryota</taxon>
        <taxon>Metazoa</taxon>
        <taxon>Ecdysozoa</taxon>
        <taxon>Arthropoda</taxon>
        <taxon>Crustacea</taxon>
        <taxon>Oligostraca</taxon>
        <taxon>Ostracoda</taxon>
        <taxon>Podocopa</taxon>
        <taxon>Podocopida</taxon>
        <taxon>Cytherocopina</taxon>
        <taxon>Cytheroidea</taxon>
        <taxon>Cytherideidae</taxon>
        <taxon>Cyprideis</taxon>
    </lineage>
</organism>
<dbReference type="GO" id="GO:0003720">
    <property type="term" value="F:telomerase activity"/>
    <property type="evidence" value="ECO:0007669"/>
    <property type="project" value="TreeGrafter"/>
</dbReference>
<dbReference type="GO" id="GO:0005697">
    <property type="term" value="C:telomerase holoenzyme complex"/>
    <property type="evidence" value="ECO:0007669"/>
    <property type="project" value="TreeGrafter"/>
</dbReference>
<dbReference type="PANTHER" id="PTHR44791:SF1">
    <property type="entry name" value="TELOMERASE PROTEIN COMPONENT 1"/>
    <property type="match status" value="1"/>
</dbReference>
<dbReference type="Pfam" id="PF13271">
    <property type="entry name" value="DUF4062"/>
    <property type="match status" value="1"/>
</dbReference>
<dbReference type="PANTHER" id="PTHR44791">
    <property type="entry name" value="TELOMERASE PROTEIN COMPONENT 1 TEP1"/>
    <property type="match status" value="1"/>
</dbReference>
<accession>A0A7R8ZV93</accession>
<protein>
    <recommendedName>
        <fullName evidence="1">DUF4062 domain-containing protein</fullName>
    </recommendedName>
</protein>
<feature type="non-terminal residue" evidence="2">
    <location>
        <position position="247"/>
    </location>
</feature>
<dbReference type="OrthoDB" id="6382478at2759"/>
<feature type="non-terminal residue" evidence="2">
    <location>
        <position position="1"/>
    </location>
</feature>
<dbReference type="AlphaFoldDB" id="A0A7R8ZV93"/>
<dbReference type="EMBL" id="OB674058">
    <property type="protein sequence ID" value="CAD7235661.1"/>
    <property type="molecule type" value="Genomic_DNA"/>
</dbReference>
<evidence type="ECO:0000313" key="2">
    <source>
        <dbReference type="EMBL" id="CAD7235661.1"/>
    </source>
</evidence>
<dbReference type="InterPro" id="IPR025139">
    <property type="entry name" value="DUF4062"/>
</dbReference>
<sequence>FRVRYDNDTSTKEFSWTAKDVFVQGFNERILHFLSERSSDTQLEHVERIDERFRLRAMPKFQDDEEVDDTDVVPPHPVRVFVSSTFADMAGERDLLARWIFPELRERARAHLNIDLLDIDLRWGVTEADIHEHSSLAVCLSAVARSHMFLGLLGSRYGTIAAVPKECPMELEWVKEYGPGTSMTEFEIHAGSLADPTQRSGRAFFYFRDEALLEDVPGEFRPLFLESDPDKQERLRRLKTRIVRSGH</sequence>
<dbReference type="GO" id="GO:0070034">
    <property type="term" value="F:telomerase RNA binding"/>
    <property type="evidence" value="ECO:0007669"/>
    <property type="project" value="TreeGrafter"/>
</dbReference>
<proteinExistence type="predicted"/>